<dbReference type="PANTHER" id="PTHR20941:SF1">
    <property type="entry name" value="FOLIC ACID SYNTHESIS PROTEIN FOL1"/>
    <property type="match status" value="1"/>
</dbReference>
<keyword evidence="9" id="KW-0460">Magnesium</keyword>
<evidence type="ECO:0000259" key="13">
    <source>
        <dbReference type="PROSITE" id="PS50972"/>
    </source>
</evidence>
<comment type="cofactor">
    <cofactor evidence="2">
        <name>Mg(2+)</name>
        <dbReference type="ChEBI" id="CHEBI:18420"/>
    </cofactor>
</comment>
<keyword evidence="10" id="KW-0289">Folate biosynthesis</keyword>
<dbReference type="InterPro" id="IPR006390">
    <property type="entry name" value="DHP_synth_dom"/>
</dbReference>
<feature type="region of interest" description="Disordered" evidence="12">
    <location>
        <begin position="217"/>
        <end position="239"/>
    </location>
</feature>
<evidence type="ECO:0000256" key="6">
    <source>
        <dbReference type="ARBA" id="ARBA00016919"/>
    </source>
</evidence>
<dbReference type="SUPFAM" id="SSF51717">
    <property type="entry name" value="Dihydropteroate synthetase-like"/>
    <property type="match status" value="1"/>
</dbReference>
<evidence type="ECO:0000256" key="4">
    <source>
        <dbReference type="ARBA" id="ARBA00009503"/>
    </source>
</evidence>
<dbReference type="PROSITE" id="PS00793">
    <property type="entry name" value="DHPS_2"/>
    <property type="match status" value="1"/>
</dbReference>
<comment type="similarity">
    <text evidence="4">Belongs to the DHPS family.</text>
</comment>
<reference evidence="14 15" key="1">
    <citation type="submission" date="2019-11" db="EMBL/GenBank/DDBJ databases">
        <title>Whole genome sequencing identifies a novel species of the genus Arsenicicoccus isolated from human blood.</title>
        <authorList>
            <person name="Jeong J.H."/>
            <person name="Kweon O.J."/>
            <person name="Kim H.R."/>
            <person name="Kim T.-H."/>
            <person name="Ha S.-M."/>
            <person name="Lee M.-K."/>
        </authorList>
    </citation>
    <scope>NUCLEOTIDE SEQUENCE [LARGE SCALE GENOMIC DNA]</scope>
    <source>
        <strain evidence="14 15">MKL-02</strain>
    </source>
</reference>
<dbReference type="GO" id="GO:0004156">
    <property type="term" value="F:dihydropteroate synthase activity"/>
    <property type="evidence" value="ECO:0007669"/>
    <property type="project" value="UniProtKB-EC"/>
</dbReference>
<dbReference type="Pfam" id="PF00809">
    <property type="entry name" value="Pterin_bind"/>
    <property type="match status" value="1"/>
</dbReference>
<dbReference type="InterPro" id="IPR011005">
    <property type="entry name" value="Dihydropteroate_synth-like_sf"/>
</dbReference>
<evidence type="ECO:0000256" key="5">
    <source>
        <dbReference type="ARBA" id="ARBA00012458"/>
    </source>
</evidence>
<feature type="domain" description="Pterin-binding" evidence="13">
    <location>
        <begin position="1"/>
        <end position="272"/>
    </location>
</feature>
<evidence type="ECO:0000256" key="1">
    <source>
        <dbReference type="ARBA" id="ARBA00000012"/>
    </source>
</evidence>
<dbReference type="GO" id="GO:0046654">
    <property type="term" value="P:tetrahydrofolate biosynthetic process"/>
    <property type="evidence" value="ECO:0007669"/>
    <property type="project" value="TreeGrafter"/>
</dbReference>
<dbReference type="GO" id="GO:0046656">
    <property type="term" value="P:folic acid biosynthetic process"/>
    <property type="evidence" value="ECO:0007669"/>
    <property type="project" value="UniProtKB-KW"/>
</dbReference>
<sequence length="308" mass="31879">MGVLNVTPDSFSDGGRWSDARRAVEHGLELARHGADVVDVGGESTRPGATRPLVSEEIDRVVPVVRDLVAAGVTVSVDTMRAEVAAAAVDVGAAVVNDVSGGLGDPAIREVVARTGATMVVQHWRAHGADMQQQDHLTYDDVVTDVRDELAQRLAELREAGVRDEQVVLDPGIGFSKTAAHNWELLRRLDELAALGRPLLVGTSRKAFLGSLLADPPTEGSATADGAPSGQPVPRPPLERDTATAATTLLCAQAGVWGVRVHDVRGSADALRVLAAWQAGMPPAAALPVAASSAAGPRRGVPGAGGAR</sequence>
<dbReference type="FunFam" id="3.20.20.20:FF:000006">
    <property type="entry name" value="Dihydropteroate synthase"/>
    <property type="match status" value="1"/>
</dbReference>
<dbReference type="EC" id="2.5.1.15" evidence="5"/>
<dbReference type="InterPro" id="IPR000489">
    <property type="entry name" value="Pterin-binding_dom"/>
</dbReference>
<dbReference type="CDD" id="cd00739">
    <property type="entry name" value="DHPS"/>
    <property type="match status" value="1"/>
</dbReference>
<dbReference type="GO" id="GO:0005829">
    <property type="term" value="C:cytosol"/>
    <property type="evidence" value="ECO:0007669"/>
    <property type="project" value="TreeGrafter"/>
</dbReference>
<evidence type="ECO:0000313" key="15">
    <source>
        <dbReference type="Proteomes" id="UP000431092"/>
    </source>
</evidence>
<keyword evidence="8" id="KW-0479">Metal-binding</keyword>
<gene>
    <name evidence="14" type="primary">folP</name>
    <name evidence="14" type="ORF">GGG17_14720</name>
</gene>
<evidence type="ECO:0000256" key="12">
    <source>
        <dbReference type="SAM" id="MobiDB-lite"/>
    </source>
</evidence>
<evidence type="ECO:0000256" key="7">
    <source>
        <dbReference type="ARBA" id="ARBA00022679"/>
    </source>
</evidence>
<comment type="caution">
    <text evidence="14">The sequence shown here is derived from an EMBL/GenBank/DDBJ whole genome shotgun (WGS) entry which is preliminary data.</text>
</comment>
<comment type="catalytic activity">
    <reaction evidence="1">
        <text>(7,8-dihydropterin-6-yl)methyl diphosphate + 4-aminobenzoate = 7,8-dihydropteroate + diphosphate</text>
        <dbReference type="Rhea" id="RHEA:19949"/>
        <dbReference type="ChEBI" id="CHEBI:17836"/>
        <dbReference type="ChEBI" id="CHEBI:17839"/>
        <dbReference type="ChEBI" id="CHEBI:33019"/>
        <dbReference type="ChEBI" id="CHEBI:72950"/>
        <dbReference type="EC" id="2.5.1.15"/>
    </reaction>
</comment>
<evidence type="ECO:0000256" key="10">
    <source>
        <dbReference type="ARBA" id="ARBA00022909"/>
    </source>
</evidence>
<dbReference type="EMBL" id="WLVL01000048">
    <property type="protein sequence ID" value="MTB73192.1"/>
    <property type="molecule type" value="Genomic_DNA"/>
</dbReference>
<evidence type="ECO:0000256" key="11">
    <source>
        <dbReference type="ARBA" id="ARBA00030193"/>
    </source>
</evidence>
<dbReference type="PROSITE" id="PS50972">
    <property type="entry name" value="PTERIN_BINDING"/>
    <property type="match status" value="1"/>
</dbReference>
<accession>A0A6I3IGL0</accession>
<dbReference type="GO" id="GO:0046872">
    <property type="term" value="F:metal ion binding"/>
    <property type="evidence" value="ECO:0007669"/>
    <property type="project" value="UniProtKB-KW"/>
</dbReference>
<organism evidence="14 15">
    <name type="scientific">Arsenicicoccus cauae</name>
    <dbReference type="NCBI Taxonomy" id="2663847"/>
    <lineage>
        <taxon>Bacteria</taxon>
        <taxon>Bacillati</taxon>
        <taxon>Actinomycetota</taxon>
        <taxon>Actinomycetes</taxon>
        <taxon>Micrococcales</taxon>
        <taxon>Intrasporangiaceae</taxon>
        <taxon>Arsenicicoccus</taxon>
    </lineage>
</organism>
<dbReference type="Proteomes" id="UP000431092">
    <property type="component" value="Unassembled WGS sequence"/>
</dbReference>
<evidence type="ECO:0000256" key="9">
    <source>
        <dbReference type="ARBA" id="ARBA00022842"/>
    </source>
</evidence>
<proteinExistence type="inferred from homology"/>
<keyword evidence="7 14" id="KW-0808">Transferase</keyword>
<dbReference type="NCBIfam" id="TIGR01496">
    <property type="entry name" value="DHPS"/>
    <property type="match status" value="1"/>
</dbReference>
<name>A0A6I3IGL0_9MICO</name>
<dbReference type="InterPro" id="IPR045031">
    <property type="entry name" value="DHP_synth-like"/>
</dbReference>
<evidence type="ECO:0000313" key="14">
    <source>
        <dbReference type="EMBL" id="MTB73192.1"/>
    </source>
</evidence>
<comment type="pathway">
    <text evidence="3">Cofactor biosynthesis; tetrahydrofolate biosynthesis; 7,8-dihydrofolate from 2-amino-4-hydroxy-6-hydroxymethyl-7,8-dihydropteridine diphosphate and 4-aminobenzoate: step 1/2.</text>
</comment>
<keyword evidence="15" id="KW-1185">Reference proteome</keyword>
<protein>
    <recommendedName>
        <fullName evidence="6">Dihydropteroate synthase</fullName>
        <ecNumber evidence="5">2.5.1.15</ecNumber>
    </recommendedName>
    <alternativeName>
        <fullName evidence="11">Dihydropteroate pyrophosphorylase</fullName>
    </alternativeName>
</protein>
<dbReference type="AlphaFoldDB" id="A0A6I3IGL0"/>
<evidence type="ECO:0000256" key="2">
    <source>
        <dbReference type="ARBA" id="ARBA00001946"/>
    </source>
</evidence>
<evidence type="ECO:0000256" key="3">
    <source>
        <dbReference type="ARBA" id="ARBA00004763"/>
    </source>
</evidence>
<dbReference type="Gene3D" id="3.20.20.20">
    <property type="entry name" value="Dihydropteroate synthase-like"/>
    <property type="match status" value="1"/>
</dbReference>
<evidence type="ECO:0000256" key="8">
    <source>
        <dbReference type="ARBA" id="ARBA00022723"/>
    </source>
</evidence>
<dbReference type="PANTHER" id="PTHR20941">
    <property type="entry name" value="FOLATE SYNTHESIS PROTEINS"/>
    <property type="match status" value="1"/>
</dbReference>